<sequence>MLNCNKKITIKIKKLNRDRKRNSKPKTGLETVNSGNRVACLHTRSIKETNIIQGIAIEKCTKSYENGDIVKKAFQLPSHCKCPIRRPIYNSTKHH</sequence>
<evidence type="ECO:0000313" key="2">
    <source>
        <dbReference type="EMBL" id="SSX28172.1"/>
    </source>
</evidence>
<organism evidence="1">
    <name type="scientific">Culicoides sonorensis</name>
    <name type="common">Biting midge</name>
    <dbReference type="NCBI Taxonomy" id="179676"/>
    <lineage>
        <taxon>Eukaryota</taxon>
        <taxon>Metazoa</taxon>
        <taxon>Ecdysozoa</taxon>
        <taxon>Arthropoda</taxon>
        <taxon>Hexapoda</taxon>
        <taxon>Insecta</taxon>
        <taxon>Pterygota</taxon>
        <taxon>Neoptera</taxon>
        <taxon>Endopterygota</taxon>
        <taxon>Diptera</taxon>
        <taxon>Nematocera</taxon>
        <taxon>Chironomoidea</taxon>
        <taxon>Ceratopogonidae</taxon>
        <taxon>Ceratopogoninae</taxon>
        <taxon>Culicoides</taxon>
        <taxon>Monoculicoides</taxon>
    </lineage>
</organism>
<gene>
    <name evidence="1" type="primary">CSON015280</name>
</gene>
<evidence type="ECO:0000313" key="1">
    <source>
        <dbReference type="EMBL" id="SSX07938.1"/>
    </source>
</evidence>
<proteinExistence type="predicted"/>
<dbReference type="EMBL" id="UFQS01000957">
    <property type="protein sequence ID" value="SSX07938.1"/>
    <property type="molecule type" value="Genomic_DNA"/>
</dbReference>
<protein>
    <submittedName>
        <fullName evidence="1">CSON015280 protein</fullName>
    </submittedName>
</protein>
<reference evidence="2" key="2">
    <citation type="submission" date="2018-07" db="EMBL/GenBank/DDBJ databases">
        <authorList>
            <person name="Quirk P.G."/>
            <person name="Krulwich T.A."/>
        </authorList>
    </citation>
    <scope>NUCLEOTIDE SEQUENCE</scope>
</reference>
<name>A0A336KSQ6_CULSO</name>
<accession>A0A336KSQ6</accession>
<reference evidence="1" key="1">
    <citation type="submission" date="2018-04" db="EMBL/GenBank/DDBJ databases">
        <authorList>
            <person name="Go L.Y."/>
            <person name="Mitchell J.A."/>
        </authorList>
    </citation>
    <scope>NUCLEOTIDE SEQUENCE</scope>
    <source>
        <tissue evidence="1">Whole organism</tissue>
    </source>
</reference>
<dbReference type="EMBL" id="UFQT01000957">
    <property type="protein sequence ID" value="SSX28172.1"/>
    <property type="molecule type" value="Genomic_DNA"/>
</dbReference>
<dbReference type="AlphaFoldDB" id="A0A336KSQ6"/>
<dbReference type="VEuPathDB" id="VectorBase:CSON015280"/>